<proteinExistence type="predicted"/>
<comment type="caution">
    <text evidence="2">The sequence shown here is derived from an EMBL/GenBank/DDBJ whole genome shotgun (WGS) entry which is preliminary data.</text>
</comment>
<evidence type="ECO:0000313" key="3">
    <source>
        <dbReference type="Proteomes" id="UP001303473"/>
    </source>
</evidence>
<feature type="region of interest" description="Disordered" evidence="1">
    <location>
        <begin position="76"/>
        <end position="108"/>
    </location>
</feature>
<dbReference type="EMBL" id="MU853764">
    <property type="protein sequence ID" value="KAK3943648.1"/>
    <property type="molecule type" value="Genomic_DNA"/>
</dbReference>
<accession>A0AAN6NF33</accession>
<gene>
    <name evidence="2" type="ORF">QBC46DRAFT_361670</name>
</gene>
<feature type="region of interest" description="Disordered" evidence="1">
    <location>
        <begin position="215"/>
        <end position="245"/>
    </location>
</feature>
<feature type="compositionally biased region" description="Polar residues" evidence="1">
    <location>
        <begin position="23"/>
        <end position="38"/>
    </location>
</feature>
<feature type="compositionally biased region" description="Polar residues" evidence="1">
    <location>
        <begin position="97"/>
        <end position="108"/>
    </location>
</feature>
<sequence>MPSVTQEIPAVPTKKRRRDDENNNSSSHQGDVQQLPFVNSNYNNNNARCSKTHEHGSLFHQPSHLPAAAIRKMMPIPNSKRQRMSWSNEDTEEVTMRSPSASPTAQKQQQQTIIRVPASAFAAATAWQDGKFDINSRPLPTPARTNASIMSRCHICFRKPSKKSDLDSFADCQGCGQRTCYVCIRECLGWRPPSPLHDERQGNTITEDSFTMLDVDADADNGNNGAPNHDHQPRPQKQQTSDGWARGGHRQMVCSRCCVERGSDGDVVCLGCLPFIEG</sequence>
<dbReference type="AlphaFoldDB" id="A0AAN6NF33"/>
<name>A0AAN6NF33_9PEZI</name>
<keyword evidence="3" id="KW-1185">Reference proteome</keyword>
<protein>
    <submittedName>
        <fullName evidence="2">Uncharacterized protein</fullName>
    </submittedName>
</protein>
<evidence type="ECO:0000313" key="2">
    <source>
        <dbReference type="EMBL" id="KAK3943648.1"/>
    </source>
</evidence>
<organism evidence="2 3">
    <name type="scientific">Diplogelasinospora grovesii</name>
    <dbReference type="NCBI Taxonomy" id="303347"/>
    <lineage>
        <taxon>Eukaryota</taxon>
        <taxon>Fungi</taxon>
        <taxon>Dikarya</taxon>
        <taxon>Ascomycota</taxon>
        <taxon>Pezizomycotina</taxon>
        <taxon>Sordariomycetes</taxon>
        <taxon>Sordariomycetidae</taxon>
        <taxon>Sordariales</taxon>
        <taxon>Diplogelasinosporaceae</taxon>
        <taxon>Diplogelasinospora</taxon>
    </lineage>
</organism>
<feature type="region of interest" description="Disordered" evidence="1">
    <location>
        <begin position="1"/>
        <end position="59"/>
    </location>
</feature>
<evidence type="ECO:0000256" key="1">
    <source>
        <dbReference type="SAM" id="MobiDB-lite"/>
    </source>
</evidence>
<dbReference type="Proteomes" id="UP001303473">
    <property type="component" value="Unassembled WGS sequence"/>
</dbReference>
<reference evidence="3" key="1">
    <citation type="journal article" date="2023" name="Mol. Phylogenet. Evol.">
        <title>Genome-scale phylogeny and comparative genomics of the fungal order Sordariales.</title>
        <authorList>
            <person name="Hensen N."/>
            <person name="Bonometti L."/>
            <person name="Westerberg I."/>
            <person name="Brannstrom I.O."/>
            <person name="Guillou S."/>
            <person name="Cros-Aarteil S."/>
            <person name="Calhoun S."/>
            <person name="Haridas S."/>
            <person name="Kuo A."/>
            <person name="Mondo S."/>
            <person name="Pangilinan J."/>
            <person name="Riley R."/>
            <person name="LaButti K."/>
            <person name="Andreopoulos B."/>
            <person name="Lipzen A."/>
            <person name="Chen C."/>
            <person name="Yan M."/>
            <person name="Daum C."/>
            <person name="Ng V."/>
            <person name="Clum A."/>
            <person name="Steindorff A."/>
            <person name="Ohm R.A."/>
            <person name="Martin F."/>
            <person name="Silar P."/>
            <person name="Natvig D.O."/>
            <person name="Lalanne C."/>
            <person name="Gautier V."/>
            <person name="Ament-Velasquez S.L."/>
            <person name="Kruys A."/>
            <person name="Hutchinson M.I."/>
            <person name="Powell A.J."/>
            <person name="Barry K."/>
            <person name="Miller A.N."/>
            <person name="Grigoriev I.V."/>
            <person name="Debuchy R."/>
            <person name="Gladieux P."/>
            <person name="Hiltunen Thoren M."/>
            <person name="Johannesson H."/>
        </authorList>
    </citation>
    <scope>NUCLEOTIDE SEQUENCE [LARGE SCALE GENOMIC DNA]</scope>
    <source>
        <strain evidence="3">CBS 340.73</strain>
    </source>
</reference>